<reference evidence="1 2" key="1">
    <citation type="submission" date="2021-09" db="EMBL/GenBank/DDBJ databases">
        <title>The complete genome sequence of a new microorganism.</title>
        <authorList>
            <person name="Zi Z."/>
        </authorList>
    </citation>
    <scope>NUCLEOTIDE SEQUENCE [LARGE SCALE GENOMIC DNA]</scope>
    <source>
        <strain evidence="1 2">WGZ8</strain>
    </source>
</reference>
<dbReference type="PANTHER" id="PTHR43611">
    <property type="entry name" value="ALPHA-D-GLUCOSE 1-PHOSPHATE PHOSPHATASE"/>
    <property type="match status" value="1"/>
</dbReference>
<dbReference type="Gene3D" id="3.40.50.1000">
    <property type="entry name" value="HAD superfamily/HAD-like"/>
    <property type="match status" value="1"/>
</dbReference>
<dbReference type="InterPro" id="IPR036412">
    <property type="entry name" value="HAD-like_sf"/>
</dbReference>
<comment type="caution">
    <text evidence="1">The sequence shown here is derived from an EMBL/GenBank/DDBJ whole genome shotgun (WGS) entry which is preliminary data.</text>
</comment>
<dbReference type="SFLD" id="SFLDS00003">
    <property type="entry name" value="Haloacid_Dehalogenase"/>
    <property type="match status" value="1"/>
</dbReference>
<dbReference type="CDD" id="cd02603">
    <property type="entry name" value="HAD_sEH-N_like"/>
    <property type="match status" value="1"/>
</dbReference>
<dbReference type="InterPro" id="IPR006439">
    <property type="entry name" value="HAD-SF_hydro_IA"/>
</dbReference>
<accession>A0ABS7VMG8</accession>
<dbReference type="RefSeq" id="WP_224313008.1">
    <property type="nucleotide sequence ID" value="NZ_JAIRBM010000006.1"/>
</dbReference>
<dbReference type="PANTHER" id="PTHR43611:SF3">
    <property type="entry name" value="FLAVIN MONONUCLEOTIDE HYDROLASE 1, CHLOROPLATIC"/>
    <property type="match status" value="1"/>
</dbReference>
<dbReference type="InterPro" id="IPR023198">
    <property type="entry name" value="PGP-like_dom2"/>
</dbReference>
<sequence length="205" mass="23349">MTDRNPTTVVFDVGNVLLRWDPRNLYRSIFTDENEMEWFLATVCTGPWNLEQDRGRDWDEAVALLVKDFPDHETSIRAFHDRWEETVSGTIEENVALLERLRNAGVPNYCITNFSAPKFTLSKKRFPFLDGFDGTIVSGDERLLKPEPAIYNLLLDRYGLTAADCIFIDDSKANVEGARAVGMKAIHFLEPMDLAAELRRYGIAA</sequence>
<dbReference type="Gene3D" id="1.10.150.240">
    <property type="entry name" value="Putative phosphatase, domain 2"/>
    <property type="match status" value="1"/>
</dbReference>
<organism evidence="1 2">
    <name type="scientific">Microvirga puerhi</name>
    <dbReference type="NCBI Taxonomy" id="2876078"/>
    <lineage>
        <taxon>Bacteria</taxon>
        <taxon>Pseudomonadati</taxon>
        <taxon>Pseudomonadota</taxon>
        <taxon>Alphaproteobacteria</taxon>
        <taxon>Hyphomicrobiales</taxon>
        <taxon>Methylobacteriaceae</taxon>
        <taxon>Microvirga</taxon>
    </lineage>
</organism>
<proteinExistence type="predicted"/>
<protein>
    <submittedName>
        <fullName evidence="1">HAD family phosphatase</fullName>
    </submittedName>
</protein>
<dbReference type="EMBL" id="JAIRBM010000006">
    <property type="protein sequence ID" value="MBZ6076694.1"/>
    <property type="molecule type" value="Genomic_DNA"/>
</dbReference>
<dbReference type="Pfam" id="PF00702">
    <property type="entry name" value="Hydrolase"/>
    <property type="match status" value="1"/>
</dbReference>
<evidence type="ECO:0000313" key="2">
    <source>
        <dbReference type="Proteomes" id="UP000704176"/>
    </source>
</evidence>
<dbReference type="NCBIfam" id="TIGR01509">
    <property type="entry name" value="HAD-SF-IA-v3"/>
    <property type="match status" value="1"/>
</dbReference>
<gene>
    <name evidence="1" type="ORF">K9B37_10450</name>
</gene>
<dbReference type="InterPro" id="IPR023214">
    <property type="entry name" value="HAD_sf"/>
</dbReference>
<keyword evidence="2" id="KW-1185">Reference proteome</keyword>
<dbReference type="Proteomes" id="UP000704176">
    <property type="component" value="Unassembled WGS sequence"/>
</dbReference>
<evidence type="ECO:0000313" key="1">
    <source>
        <dbReference type="EMBL" id="MBZ6076694.1"/>
    </source>
</evidence>
<dbReference type="SFLD" id="SFLDG01129">
    <property type="entry name" value="C1.5:_HAD__Beta-PGM__Phosphata"/>
    <property type="match status" value="1"/>
</dbReference>
<name>A0ABS7VMG8_9HYPH</name>
<dbReference type="SUPFAM" id="SSF56784">
    <property type="entry name" value="HAD-like"/>
    <property type="match status" value="1"/>
</dbReference>
<dbReference type="PRINTS" id="PR00413">
    <property type="entry name" value="HADHALOGNASE"/>
</dbReference>